<dbReference type="SUPFAM" id="SSF143100">
    <property type="entry name" value="TTHA1013/TTHA0281-like"/>
    <property type="match status" value="1"/>
</dbReference>
<protein>
    <recommendedName>
        <fullName evidence="3">HicB-like antitoxin of toxin-antitoxin system domain-containing protein</fullName>
    </recommendedName>
</protein>
<dbReference type="STRING" id="1802619.A2797_00235"/>
<gene>
    <name evidence="1" type="ORF">A2797_00235</name>
</gene>
<comment type="caution">
    <text evidence="1">The sequence shown here is derived from an EMBL/GenBank/DDBJ whole genome shotgun (WGS) entry which is preliminary data.</text>
</comment>
<dbReference type="Gene3D" id="3.30.160.250">
    <property type="match status" value="1"/>
</dbReference>
<evidence type="ECO:0000313" key="1">
    <source>
        <dbReference type="EMBL" id="OGC54201.1"/>
    </source>
</evidence>
<organism evidence="1 2">
    <name type="scientific">candidate division WWE3 bacterium RIFCSPHIGHO2_01_FULL_48_15</name>
    <dbReference type="NCBI Taxonomy" id="1802619"/>
    <lineage>
        <taxon>Bacteria</taxon>
        <taxon>Katanobacteria</taxon>
    </lineage>
</organism>
<dbReference type="AlphaFoldDB" id="A0A1F4VAC1"/>
<dbReference type="InterPro" id="IPR035069">
    <property type="entry name" value="TTHA1013/TTHA0281-like"/>
</dbReference>
<dbReference type="EMBL" id="MEVC01000023">
    <property type="protein sequence ID" value="OGC54201.1"/>
    <property type="molecule type" value="Genomic_DNA"/>
</dbReference>
<dbReference type="Proteomes" id="UP000179005">
    <property type="component" value="Unassembled WGS sequence"/>
</dbReference>
<reference evidence="1 2" key="1">
    <citation type="journal article" date="2016" name="Nat. Commun.">
        <title>Thousands of microbial genomes shed light on interconnected biogeochemical processes in an aquifer system.</title>
        <authorList>
            <person name="Anantharaman K."/>
            <person name="Brown C.T."/>
            <person name="Hug L.A."/>
            <person name="Sharon I."/>
            <person name="Castelle C.J."/>
            <person name="Probst A.J."/>
            <person name="Thomas B.C."/>
            <person name="Singh A."/>
            <person name="Wilkins M.J."/>
            <person name="Karaoz U."/>
            <person name="Brodie E.L."/>
            <person name="Williams K.H."/>
            <person name="Hubbard S.S."/>
            <person name="Banfield J.F."/>
        </authorList>
    </citation>
    <scope>NUCLEOTIDE SEQUENCE [LARGE SCALE GENOMIC DNA]</scope>
</reference>
<name>A0A1F4VAC1_UNCKA</name>
<accession>A0A1F4VAC1</accession>
<evidence type="ECO:0000313" key="2">
    <source>
        <dbReference type="Proteomes" id="UP000179005"/>
    </source>
</evidence>
<proteinExistence type="predicted"/>
<evidence type="ECO:0008006" key="3">
    <source>
        <dbReference type="Google" id="ProtNLM"/>
    </source>
</evidence>
<sequence>MAKEVTFENVVYRDGKYYVAQCLNVDVSSFGQTEKEALGNLKEALELYFEGKEAPEITHVKSPEVVKLSLGV</sequence>